<organism evidence="1">
    <name type="scientific">Streptomyces sp. R33</name>
    <dbReference type="NCBI Taxonomy" id="3238629"/>
    <lineage>
        <taxon>Bacteria</taxon>
        <taxon>Bacillati</taxon>
        <taxon>Actinomycetota</taxon>
        <taxon>Actinomycetes</taxon>
        <taxon>Kitasatosporales</taxon>
        <taxon>Streptomycetaceae</taxon>
        <taxon>Streptomyces</taxon>
    </lineage>
</organism>
<proteinExistence type="predicted"/>
<reference evidence="1" key="1">
    <citation type="submission" date="2024-08" db="EMBL/GenBank/DDBJ databases">
        <authorList>
            <person name="Yu S.T."/>
        </authorList>
    </citation>
    <scope>NUCLEOTIDE SEQUENCE</scope>
    <source>
        <strain evidence="1">R33</strain>
    </source>
</reference>
<name>A0AB39YF93_9ACTN</name>
<evidence type="ECO:0000313" key="1">
    <source>
        <dbReference type="EMBL" id="XDV68549.1"/>
    </source>
</evidence>
<gene>
    <name evidence="1" type="ORF">AB5J51_39530</name>
</gene>
<dbReference type="RefSeq" id="WP_369780049.1">
    <property type="nucleotide sequence ID" value="NZ_CP165727.1"/>
</dbReference>
<protein>
    <submittedName>
        <fullName evidence="1">Uncharacterized protein</fullName>
    </submittedName>
</protein>
<sequence>MSQDYSTLDGLLGIGADAEGRAFYLRVAAGKMAYDRSGETFDYIQVIRHDTEAPGRPADANDMFETDCLEEIADELRRGVLDWYDELLEFRTPTAEELETIRSATGWTP</sequence>
<accession>A0AB39YF93</accession>
<dbReference type="EMBL" id="CP165727">
    <property type="protein sequence ID" value="XDV68549.1"/>
    <property type="molecule type" value="Genomic_DNA"/>
</dbReference>
<dbReference type="AlphaFoldDB" id="A0AB39YF93"/>